<keyword evidence="1" id="KW-0472">Membrane</keyword>
<feature type="transmembrane region" description="Helical" evidence="1">
    <location>
        <begin position="51"/>
        <end position="76"/>
    </location>
</feature>
<evidence type="ECO:0000256" key="1">
    <source>
        <dbReference type="SAM" id="Phobius"/>
    </source>
</evidence>
<feature type="transmembrane region" description="Helical" evidence="1">
    <location>
        <begin position="166"/>
        <end position="191"/>
    </location>
</feature>
<feature type="transmembrane region" description="Helical" evidence="1">
    <location>
        <begin position="203"/>
        <end position="230"/>
    </location>
</feature>
<proteinExistence type="predicted"/>
<keyword evidence="1" id="KW-1133">Transmembrane helix</keyword>
<evidence type="ECO:0000313" key="4">
    <source>
        <dbReference type="Proteomes" id="UP001148786"/>
    </source>
</evidence>
<dbReference type="PANTHER" id="PTHR40465:SF1">
    <property type="entry name" value="DUF6534 DOMAIN-CONTAINING PROTEIN"/>
    <property type="match status" value="1"/>
</dbReference>
<accession>A0A9W8TFS3</accession>
<name>A0A9W8TFS3_9AGAR</name>
<keyword evidence="4" id="KW-1185">Reference proteome</keyword>
<dbReference type="PANTHER" id="PTHR40465">
    <property type="entry name" value="CHROMOSOME 1, WHOLE GENOME SHOTGUN SEQUENCE"/>
    <property type="match status" value="1"/>
</dbReference>
<dbReference type="InterPro" id="IPR045339">
    <property type="entry name" value="DUF6534"/>
</dbReference>
<dbReference type="EMBL" id="JANKHO010000052">
    <property type="protein sequence ID" value="KAJ3516516.1"/>
    <property type="molecule type" value="Genomic_DNA"/>
</dbReference>
<feature type="transmembrane region" description="Helical" evidence="1">
    <location>
        <begin position="123"/>
        <end position="151"/>
    </location>
</feature>
<sequence>MASRLRIPNLDTTLGAAFLGSIFAAVLYGGVCIQSFIYFRRSKTDRIYFRAIIGALWALDSLHLAFVTHALYYYLIKNYSNPLALLSLNWSIMSQVYVTDLLSESLEASVSSSYVPTGSDLAVVSHNIFVVVLIALTTLLTFSSGIAFGILGWEEGTFARLHNISYLMYTSLASAVAADVLIATSICVSLSRSRTGFKKTDSMVTVLMLYAINSSGLTSICSLACFITYAIWPLEFIFIAIYFCLSKLFLNSLLAMLNGRTSLKNKVTLVTGDGSFNLSTNVSSKLSSQSASTKAVDYPSFASKDMYAMDNVQKSPTMAITVNRHVETSSAV</sequence>
<gene>
    <name evidence="3" type="ORF">NLJ89_g1079</name>
</gene>
<evidence type="ECO:0000259" key="2">
    <source>
        <dbReference type="Pfam" id="PF20152"/>
    </source>
</evidence>
<dbReference type="Pfam" id="PF20152">
    <property type="entry name" value="DUF6534"/>
    <property type="match status" value="1"/>
</dbReference>
<dbReference type="AlphaFoldDB" id="A0A9W8TFS3"/>
<comment type="caution">
    <text evidence="3">The sequence shown here is derived from an EMBL/GenBank/DDBJ whole genome shotgun (WGS) entry which is preliminary data.</text>
</comment>
<dbReference type="OrthoDB" id="2745105at2759"/>
<organism evidence="3 4">
    <name type="scientific">Agrocybe chaxingu</name>
    <dbReference type="NCBI Taxonomy" id="84603"/>
    <lineage>
        <taxon>Eukaryota</taxon>
        <taxon>Fungi</taxon>
        <taxon>Dikarya</taxon>
        <taxon>Basidiomycota</taxon>
        <taxon>Agaricomycotina</taxon>
        <taxon>Agaricomycetes</taxon>
        <taxon>Agaricomycetidae</taxon>
        <taxon>Agaricales</taxon>
        <taxon>Agaricineae</taxon>
        <taxon>Strophariaceae</taxon>
        <taxon>Agrocybe</taxon>
    </lineage>
</organism>
<feature type="transmembrane region" description="Helical" evidence="1">
    <location>
        <begin position="236"/>
        <end position="257"/>
    </location>
</feature>
<dbReference type="Proteomes" id="UP001148786">
    <property type="component" value="Unassembled WGS sequence"/>
</dbReference>
<reference evidence="3" key="1">
    <citation type="submission" date="2022-07" db="EMBL/GenBank/DDBJ databases">
        <title>Genome Sequence of Agrocybe chaxingu.</title>
        <authorList>
            <person name="Buettner E."/>
        </authorList>
    </citation>
    <scope>NUCLEOTIDE SEQUENCE</scope>
    <source>
        <strain evidence="3">MP-N11</strain>
    </source>
</reference>
<protein>
    <recommendedName>
        <fullName evidence="2">DUF6534 domain-containing protein</fullName>
    </recommendedName>
</protein>
<keyword evidence="1" id="KW-0812">Transmembrane</keyword>
<evidence type="ECO:0000313" key="3">
    <source>
        <dbReference type="EMBL" id="KAJ3516516.1"/>
    </source>
</evidence>
<feature type="transmembrane region" description="Helical" evidence="1">
    <location>
        <begin position="14"/>
        <end position="39"/>
    </location>
</feature>
<feature type="domain" description="DUF6534" evidence="2">
    <location>
        <begin position="175"/>
        <end position="261"/>
    </location>
</feature>